<gene>
    <name evidence="7" type="ORF">GUJ93_ZPchr0002g23691</name>
</gene>
<dbReference type="Pfam" id="PF01554">
    <property type="entry name" value="MatE"/>
    <property type="match status" value="2"/>
</dbReference>
<feature type="transmembrane region" description="Helical" evidence="6">
    <location>
        <begin position="161"/>
        <end position="178"/>
    </location>
</feature>
<accession>A0A8J5S2R6</accession>
<feature type="transmembrane region" description="Helical" evidence="6">
    <location>
        <begin position="253"/>
        <end position="279"/>
    </location>
</feature>
<feature type="transmembrane region" description="Helical" evidence="6">
    <location>
        <begin position="440"/>
        <end position="463"/>
    </location>
</feature>
<reference evidence="7" key="2">
    <citation type="submission" date="2021-02" db="EMBL/GenBank/DDBJ databases">
        <authorList>
            <person name="Kimball J.A."/>
            <person name="Haas M.W."/>
            <person name="Macchietto M."/>
            <person name="Kono T."/>
            <person name="Duquette J."/>
            <person name="Shao M."/>
        </authorList>
    </citation>
    <scope>NUCLEOTIDE SEQUENCE</scope>
    <source>
        <tissue evidence="7">Fresh leaf tissue</tissue>
    </source>
</reference>
<dbReference type="InterPro" id="IPR045069">
    <property type="entry name" value="MATE_euk"/>
</dbReference>
<feature type="transmembrane region" description="Helical" evidence="6">
    <location>
        <begin position="339"/>
        <end position="362"/>
    </location>
</feature>
<organism evidence="7 8">
    <name type="scientific">Zizania palustris</name>
    <name type="common">Northern wild rice</name>
    <dbReference type="NCBI Taxonomy" id="103762"/>
    <lineage>
        <taxon>Eukaryota</taxon>
        <taxon>Viridiplantae</taxon>
        <taxon>Streptophyta</taxon>
        <taxon>Embryophyta</taxon>
        <taxon>Tracheophyta</taxon>
        <taxon>Spermatophyta</taxon>
        <taxon>Magnoliopsida</taxon>
        <taxon>Liliopsida</taxon>
        <taxon>Poales</taxon>
        <taxon>Poaceae</taxon>
        <taxon>BOP clade</taxon>
        <taxon>Oryzoideae</taxon>
        <taxon>Oryzeae</taxon>
        <taxon>Zizaniinae</taxon>
        <taxon>Zizania</taxon>
    </lineage>
</organism>
<dbReference type="InterPro" id="IPR002528">
    <property type="entry name" value="MATE_fam"/>
</dbReference>
<evidence type="ECO:0000256" key="1">
    <source>
        <dbReference type="ARBA" id="ARBA00004141"/>
    </source>
</evidence>
<reference evidence="7" key="1">
    <citation type="journal article" date="2021" name="bioRxiv">
        <title>Whole Genome Assembly and Annotation of Northern Wild Rice, Zizania palustris L., Supports a Whole Genome Duplication in the Zizania Genus.</title>
        <authorList>
            <person name="Haas M."/>
            <person name="Kono T."/>
            <person name="Macchietto M."/>
            <person name="Millas R."/>
            <person name="McGilp L."/>
            <person name="Shao M."/>
            <person name="Duquette J."/>
            <person name="Hirsch C.N."/>
            <person name="Kimball J."/>
        </authorList>
    </citation>
    <scope>NUCLEOTIDE SEQUENCE</scope>
    <source>
        <tissue evidence="7">Fresh leaf tissue</tissue>
    </source>
</reference>
<evidence type="ECO:0000256" key="6">
    <source>
        <dbReference type="RuleBase" id="RU004914"/>
    </source>
</evidence>
<evidence type="ECO:0000256" key="3">
    <source>
        <dbReference type="ARBA" id="ARBA00022692"/>
    </source>
</evidence>
<feature type="transmembrane region" description="Helical" evidence="6">
    <location>
        <begin position="190"/>
        <end position="210"/>
    </location>
</feature>
<dbReference type="GO" id="GO:0042910">
    <property type="term" value="F:xenobiotic transmembrane transporter activity"/>
    <property type="evidence" value="ECO:0007669"/>
    <property type="project" value="InterPro"/>
</dbReference>
<feature type="transmembrane region" description="Helical" evidence="6">
    <location>
        <begin position="42"/>
        <end position="60"/>
    </location>
</feature>
<evidence type="ECO:0000256" key="4">
    <source>
        <dbReference type="ARBA" id="ARBA00022989"/>
    </source>
</evidence>
<dbReference type="Proteomes" id="UP000729402">
    <property type="component" value="Unassembled WGS sequence"/>
</dbReference>
<feature type="transmembrane region" description="Helical" evidence="6">
    <location>
        <begin position="382"/>
        <end position="405"/>
    </location>
</feature>
<dbReference type="GO" id="GO:1990961">
    <property type="term" value="P:xenobiotic detoxification by transmembrane export across the plasma membrane"/>
    <property type="evidence" value="ECO:0007669"/>
    <property type="project" value="InterPro"/>
</dbReference>
<evidence type="ECO:0000313" key="8">
    <source>
        <dbReference type="Proteomes" id="UP000729402"/>
    </source>
</evidence>
<keyword evidence="4 6" id="KW-1133">Transmembrane helix</keyword>
<feature type="transmembrane region" description="Helical" evidence="6">
    <location>
        <begin position="216"/>
        <end position="241"/>
    </location>
</feature>
<dbReference type="CDD" id="cd13132">
    <property type="entry name" value="MATE_eukaryotic"/>
    <property type="match status" value="1"/>
</dbReference>
<comment type="similarity">
    <text evidence="2 6">Belongs to the multi antimicrobial extrusion (MATE) (TC 2.A.66.1) family.</text>
</comment>
<proteinExistence type="inferred from homology"/>
<keyword evidence="5 6" id="KW-0472">Membrane</keyword>
<keyword evidence="3 6" id="KW-0812">Transmembrane</keyword>
<dbReference type="AlphaFoldDB" id="A0A8J5S2R6"/>
<dbReference type="OrthoDB" id="2126698at2759"/>
<dbReference type="GO" id="GO:0016020">
    <property type="term" value="C:membrane"/>
    <property type="evidence" value="ECO:0007669"/>
    <property type="project" value="UniProtKB-SubCell"/>
</dbReference>
<dbReference type="GO" id="GO:0015297">
    <property type="term" value="F:antiporter activity"/>
    <property type="evidence" value="ECO:0007669"/>
    <property type="project" value="InterPro"/>
</dbReference>
<name>A0A8J5S2R6_ZIZPA</name>
<dbReference type="PANTHER" id="PTHR11206">
    <property type="entry name" value="MULTIDRUG RESISTANCE PROTEIN"/>
    <property type="match status" value="1"/>
</dbReference>
<comment type="subcellular location">
    <subcellularLocation>
        <location evidence="1">Membrane</location>
        <topology evidence="1">Multi-pass membrane protein</topology>
    </subcellularLocation>
</comment>
<keyword evidence="8" id="KW-1185">Reference proteome</keyword>
<protein>
    <recommendedName>
        <fullName evidence="6">Protein DETOXIFICATION</fullName>
    </recommendedName>
    <alternativeName>
        <fullName evidence="6">Multidrug and toxic compound extrusion protein</fullName>
    </alternativeName>
</protein>
<evidence type="ECO:0000256" key="2">
    <source>
        <dbReference type="ARBA" id="ARBA00010199"/>
    </source>
</evidence>
<comment type="caution">
    <text evidence="7">The sequence shown here is derived from an EMBL/GenBank/DDBJ whole genome shotgun (WGS) entry which is preliminary data.</text>
</comment>
<feature type="transmembrane region" description="Helical" evidence="6">
    <location>
        <begin position="412"/>
        <end position="434"/>
    </location>
</feature>
<feature type="transmembrane region" description="Helical" evidence="6">
    <location>
        <begin position="124"/>
        <end position="141"/>
    </location>
</feature>
<sequence length="486" mass="52343">MTSGVPLLAVWSGKEEEEGRGWCRRRLPAAWAREVWEESKKLWEIVGPAIFLQLVLYSFSTVSQAFAGHIGDLELAAFSIAVNVISGLNFGFLLGMASALETLCGQAYGAKQYSMLGIYLQRSWIILLVSAVLLVPTYVFTEPLLAAMGQPAALAREAGVISLYVLPLHFLYVVLLPVGKFLQSQLKNGITAVTAAVAFPLHIAASWLLVSRFRLGVFGAAMALNFSWGLVVVLQLAYVVGGGCPVTWSGFSLLAFVDLWGFVKLSISSGVMVCLETWYYRVLILLTGHLKNSQLAVDALSICMSFQGLEMMIPMGFLAGTGVRVANELGAGDGKAARFATIVSTTTSFLIGLFFSVLALVFHDKIALVMSSSQAVIDAVDSISVLLALSILLNGVQPVLSGVAVGSGWQAMVAYVNVGCYYLIGIPIGVLLGWRFNLGVLGIWAGMIVGTAIQTLILAYVTMRCDWNKEVWKASERVQRMGISSK</sequence>
<feature type="transmembrane region" description="Helical" evidence="6">
    <location>
        <begin position="80"/>
        <end position="103"/>
    </location>
</feature>
<dbReference type="NCBIfam" id="TIGR00797">
    <property type="entry name" value="matE"/>
    <property type="match status" value="1"/>
</dbReference>
<dbReference type="EMBL" id="JAAALK010000287">
    <property type="protein sequence ID" value="KAG8057068.1"/>
    <property type="molecule type" value="Genomic_DNA"/>
</dbReference>
<evidence type="ECO:0000256" key="5">
    <source>
        <dbReference type="ARBA" id="ARBA00023136"/>
    </source>
</evidence>
<evidence type="ECO:0000313" key="7">
    <source>
        <dbReference type="EMBL" id="KAG8057068.1"/>
    </source>
</evidence>